<accession>A0A1U9QY36</accession>
<gene>
    <name evidence="1" type="ORF">BBN63_23700</name>
</gene>
<reference evidence="1 2" key="1">
    <citation type="submission" date="2016-11" db="EMBL/GenBank/DDBJ databases">
        <title>Complete genome sequence of Streptomyces niveus SCSIO 3406.</title>
        <authorList>
            <person name="Zhu Q."/>
            <person name="Cheng W."/>
            <person name="Song Y."/>
            <person name="Li Q."/>
            <person name="Ju J."/>
        </authorList>
    </citation>
    <scope>NUCLEOTIDE SEQUENCE [LARGE SCALE GENOMIC DNA]</scope>
    <source>
        <strain evidence="1 2">SCSIO 3406</strain>
    </source>
</reference>
<sequence>MTEVLFIASTRPQFGVLADSVRKFQEHGASVRLAGTFNLDAAASELAPIDLTEAHQLPRSLAQRSSAVRRKAEQLPAGMRAWIQVKGDSWMRTRARGAHVLVALDPGAVYTVWRLAQYNRGAKAVFGLAPALKAVEELARSGAVKPRNALAVIPSPAVVARDVRRSVNGVPAAVMRTVTARPLMRSAIGARLWRGAVTAPGIPAQMRINVSRYVAEGMLSAGRTSGAAIALAAAAAKIPDQGRRAKLLDESVMKEISKGLSPQELSQAVGAQLAHADTQFAAGEHDEAAGALNRALTLAFHRVIHLDQLSSPLAKDAEGFVKPLYASKAMRAVATPRGREVPAAPAPTDRPLRLLVTTSGNDNFLHHILAHFGNHPGVELRFLDLATQKSLKQIAWAARRILADRLAGGSTDYQEEVERLIRPHLDWADTVFIDWSVGPAAMFTTIDPGDTRIVLRLHSYEAFTRWPHMTDFSRVDDMVFVAPHVRDLVTSLTPQLRGEHAPRTHVLDNAMDLTAFRRPKSPDARFTLGLIGISQVAKDPLWAIDVLRRVREQDDRYRLLLIGGDMNPKNSRATREYRQELDQALVPLVESGAVVQLGPTNDVPSALTGVGTVLSSSVREGCHVGLMEGAASGALPVVRDWPFYAGRPNSARTLYPDSWIVDSPEDAARRIIEHTATEEAWQQAGKLAADHAVSAWDWPVVRKQFEKLLLDRR</sequence>
<dbReference type="RefSeq" id="WP_078077372.1">
    <property type="nucleotide sequence ID" value="NZ_CP018047.1"/>
</dbReference>
<keyword evidence="1" id="KW-0808">Transferase</keyword>
<proteinExistence type="predicted"/>
<keyword evidence="2" id="KW-1185">Reference proteome</keyword>
<evidence type="ECO:0000313" key="1">
    <source>
        <dbReference type="EMBL" id="AQU68751.1"/>
    </source>
</evidence>
<dbReference type="Gene3D" id="3.40.50.2000">
    <property type="entry name" value="Glycogen Phosphorylase B"/>
    <property type="match status" value="1"/>
</dbReference>
<dbReference type="GO" id="GO:0016740">
    <property type="term" value="F:transferase activity"/>
    <property type="evidence" value="ECO:0007669"/>
    <property type="project" value="UniProtKB-KW"/>
</dbReference>
<dbReference type="KEGG" id="snw:BBN63_23700"/>
<dbReference type="AlphaFoldDB" id="A0A1U9QY36"/>
<dbReference type="Proteomes" id="UP000189677">
    <property type="component" value="Chromosome"/>
</dbReference>
<dbReference type="OrthoDB" id="6713581at2"/>
<dbReference type="EMBL" id="CP018047">
    <property type="protein sequence ID" value="AQU68751.1"/>
    <property type="molecule type" value="Genomic_DNA"/>
</dbReference>
<organism evidence="1 2">
    <name type="scientific">Streptomyces niveus</name>
    <name type="common">Streptomyces spheroides</name>
    <dbReference type="NCBI Taxonomy" id="193462"/>
    <lineage>
        <taxon>Bacteria</taxon>
        <taxon>Bacillati</taxon>
        <taxon>Actinomycetota</taxon>
        <taxon>Actinomycetes</taxon>
        <taxon>Kitasatosporales</taxon>
        <taxon>Streptomycetaceae</taxon>
        <taxon>Streptomyces</taxon>
    </lineage>
</organism>
<name>A0A1U9QY36_STRNV</name>
<evidence type="ECO:0000313" key="2">
    <source>
        <dbReference type="Proteomes" id="UP000189677"/>
    </source>
</evidence>
<dbReference type="SUPFAM" id="SSF53756">
    <property type="entry name" value="UDP-Glycosyltransferase/glycogen phosphorylase"/>
    <property type="match status" value="1"/>
</dbReference>
<protein>
    <submittedName>
        <fullName evidence="1">Glycosyl transferase</fullName>
    </submittedName>
</protein>